<reference evidence="1 2" key="1">
    <citation type="journal article" date="2012" name="J. Bacteriol.">
        <title>Genome sequence of an alkane-degrading bacterium, Alcanivorax pacificus type strain W11-5, isolated from deep sea sediment.</title>
        <authorList>
            <person name="Lai Q."/>
            <person name="Shao Z."/>
        </authorList>
    </citation>
    <scope>NUCLEOTIDE SEQUENCE [LARGE SCALE GENOMIC DNA]</scope>
    <source>
        <strain evidence="1 2">W11-5</strain>
    </source>
</reference>
<name>A0A0B4XQT0_9GAMM</name>
<keyword evidence="2" id="KW-1185">Reference proteome</keyword>
<protein>
    <submittedName>
        <fullName evidence="1">Ync-like protein</fullName>
    </submittedName>
</protein>
<proteinExistence type="predicted"/>
<dbReference type="Gene3D" id="3.10.450.620">
    <property type="entry name" value="JHP933, nucleotidyltransferase-like core domain"/>
    <property type="match status" value="1"/>
</dbReference>
<organism evidence="1 2">
    <name type="scientific">Isoalcanivorax pacificus W11-5</name>
    <dbReference type="NCBI Taxonomy" id="391936"/>
    <lineage>
        <taxon>Bacteria</taxon>
        <taxon>Pseudomonadati</taxon>
        <taxon>Pseudomonadota</taxon>
        <taxon>Gammaproteobacteria</taxon>
        <taxon>Oceanospirillales</taxon>
        <taxon>Alcanivoracaceae</taxon>
        <taxon>Isoalcanivorax</taxon>
    </lineage>
</organism>
<dbReference type="RefSeq" id="WP_008733446.1">
    <property type="nucleotide sequence ID" value="NZ_CP004387.1"/>
</dbReference>
<dbReference type="STRING" id="391936.S7S_15620"/>
<evidence type="ECO:0000313" key="1">
    <source>
        <dbReference type="EMBL" id="AJD49536.1"/>
    </source>
</evidence>
<dbReference type="Pfam" id="PF08843">
    <property type="entry name" value="AbiEii"/>
    <property type="match status" value="1"/>
</dbReference>
<sequence length="306" mass="34521">MDRNSPYARQVDLLVQLLPFVFQEQCFALKGGTAINLFVRDMPRLSVDIDLVYLPDGNREQALTAVHDALDRISASLQQAWPDATVIKSYEQKPDALRLVVTRNNATVKIELSPVLRGTVYAPATLPVMPKVEDTFGFAEANVVSMADIYAGKLCAALDRQHPRDLFDVLLLQENEGTTDEIRRAFLIYLISHNRPMEELLAPQWKPLSGIFEGEFQGMTERQTSVDELAAAGKTALHDVLTQMTETEKRFLCSLYDPIPDWPLLELPHVKDLPAVRWKLQNISRMSKEKRLASQAALQNVLFPVH</sequence>
<gene>
    <name evidence="1" type="ORF">S7S_15620</name>
</gene>
<dbReference type="InterPro" id="IPR014942">
    <property type="entry name" value="AbiEii"/>
</dbReference>
<dbReference type="HOGENOM" id="CLU_058622_1_0_6"/>
<dbReference type="KEGG" id="apac:S7S_15620"/>
<dbReference type="EMBL" id="CP004387">
    <property type="protein sequence ID" value="AJD49536.1"/>
    <property type="molecule type" value="Genomic_DNA"/>
</dbReference>
<dbReference type="OrthoDB" id="1550603at2"/>
<dbReference type="AlphaFoldDB" id="A0A0B4XQT0"/>
<accession>A0A0B4XQT0</accession>
<dbReference type="Proteomes" id="UP000006764">
    <property type="component" value="Chromosome"/>
</dbReference>
<evidence type="ECO:0000313" key="2">
    <source>
        <dbReference type="Proteomes" id="UP000006764"/>
    </source>
</evidence>